<organism evidence="1 2">
    <name type="scientific">Plakobranchus ocellatus</name>
    <dbReference type="NCBI Taxonomy" id="259542"/>
    <lineage>
        <taxon>Eukaryota</taxon>
        <taxon>Metazoa</taxon>
        <taxon>Spiralia</taxon>
        <taxon>Lophotrochozoa</taxon>
        <taxon>Mollusca</taxon>
        <taxon>Gastropoda</taxon>
        <taxon>Heterobranchia</taxon>
        <taxon>Euthyneura</taxon>
        <taxon>Panpulmonata</taxon>
        <taxon>Sacoglossa</taxon>
        <taxon>Placobranchoidea</taxon>
        <taxon>Plakobranchidae</taxon>
        <taxon>Plakobranchus</taxon>
    </lineage>
</organism>
<accession>A0AAV4A701</accession>
<reference evidence="1 2" key="1">
    <citation type="journal article" date="2021" name="Elife">
        <title>Chloroplast acquisition without the gene transfer in kleptoplastic sea slugs, Plakobranchus ocellatus.</title>
        <authorList>
            <person name="Maeda T."/>
            <person name="Takahashi S."/>
            <person name="Yoshida T."/>
            <person name="Shimamura S."/>
            <person name="Takaki Y."/>
            <person name="Nagai Y."/>
            <person name="Toyoda A."/>
            <person name="Suzuki Y."/>
            <person name="Arimoto A."/>
            <person name="Ishii H."/>
            <person name="Satoh N."/>
            <person name="Nishiyama T."/>
            <person name="Hasebe M."/>
            <person name="Maruyama T."/>
            <person name="Minagawa J."/>
            <person name="Obokata J."/>
            <person name="Shigenobu S."/>
        </authorList>
    </citation>
    <scope>NUCLEOTIDE SEQUENCE [LARGE SCALE GENOMIC DNA]</scope>
</reference>
<dbReference type="Proteomes" id="UP000735302">
    <property type="component" value="Unassembled WGS sequence"/>
</dbReference>
<dbReference type="AlphaFoldDB" id="A0AAV4A701"/>
<keyword evidence="2" id="KW-1185">Reference proteome</keyword>
<name>A0AAV4A701_9GAST</name>
<evidence type="ECO:0000313" key="2">
    <source>
        <dbReference type="Proteomes" id="UP000735302"/>
    </source>
</evidence>
<dbReference type="EMBL" id="BLXT01003725">
    <property type="protein sequence ID" value="GFO03454.1"/>
    <property type="molecule type" value="Genomic_DNA"/>
</dbReference>
<comment type="caution">
    <text evidence="1">The sequence shown here is derived from an EMBL/GenBank/DDBJ whole genome shotgun (WGS) entry which is preliminary data.</text>
</comment>
<sequence>MKLSLDYVTSVRPGKKKDDPSVSDVCAYQYWVGRDGVHIKYKLKVKWADEWLDLPFRISSEEKSWGTLYPERPSISLLQQGSTRT</sequence>
<evidence type="ECO:0000313" key="1">
    <source>
        <dbReference type="EMBL" id="GFO03454.1"/>
    </source>
</evidence>
<protein>
    <submittedName>
        <fullName evidence="1">Uncharacterized protein</fullName>
    </submittedName>
</protein>
<gene>
    <name evidence="1" type="ORF">PoB_002995900</name>
</gene>
<proteinExistence type="predicted"/>